<dbReference type="Proteomes" id="UP001151760">
    <property type="component" value="Unassembled WGS sequence"/>
</dbReference>
<evidence type="ECO:0000256" key="2">
    <source>
        <dbReference type="SAM" id="MobiDB-lite"/>
    </source>
</evidence>
<gene>
    <name evidence="3" type="ORF">Tco_1079764</name>
</gene>
<accession>A0ABQ5HTP2</accession>
<evidence type="ECO:0000313" key="4">
    <source>
        <dbReference type="Proteomes" id="UP001151760"/>
    </source>
</evidence>
<reference evidence="3" key="1">
    <citation type="journal article" date="2022" name="Int. J. Mol. Sci.">
        <title>Draft Genome of Tanacetum Coccineum: Genomic Comparison of Closely Related Tanacetum-Family Plants.</title>
        <authorList>
            <person name="Yamashiro T."/>
            <person name="Shiraishi A."/>
            <person name="Nakayama K."/>
            <person name="Satake H."/>
        </authorList>
    </citation>
    <scope>NUCLEOTIDE SEQUENCE</scope>
</reference>
<sequence>METKDTLSSCLDSEEQEIQQLQKQAKILKENSLNKLNALQTTTQHLLSSNNLMYYTYRDDFQYLFEVDERNFRSVLSRNIQNLERQLNKETLHEKDSNSDLRVIKVQFDKFIHSKVLEPSNSNSYDLDTRRDFKEYTHMEAQTFKETIIQNMNSIEQCIVERVKYKQELQNGLKSRIVSDRENDQGLENQSNTSRDESSGSRNECNDKSTYGDDTDIRHSYDTELMVEVPYTAEYILFATDTQHSEQPECIINTCVVDKADSNVTPDSSDMCDNEIQTDHNAIECVDERVALANLIANLKLDIDENKTIQKQLKKANASLTRELRKVQSLPAWNYYDPRSLIDKQDIVLVCTSKYTELSLRGTRPLMIVQDMLMPLILKTQNDSFTFVHELKKEMHADLKYVESLENEIDELESEKAEFSNMYDMLLQECVSNDVMCSYLHSLSDLDAHAELQCLYDHKVKECKCLSQKLSKQTESVKQMKNDTVCKEKASNVFLKEREQYFEYKFEKLQLIASQVGVSHDLTKPVTPHSWPQVRKSSFAKPYDVNAPGPSRKSPKHVSFQSPKESVGSNDMVHNYYLEEAKKKAQL</sequence>
<proteinExistence type="predicted"/>
<keyword evidence="4" id="KW-1185">Reference proteome</keyword>
<reference evidence="3" key="2">
    <citation type="submission" date="2022-01" db="EMBL/GenBank/DDBJ databases">
        <authorList>
            <person name="Yamashiro T."/>
            <person name="Shiraishi A."/>
            <person name="Satake H."/>
            <person name="Nakayama K."/>
        </authorList>
    </citation>
    <scope>NUCLEOTIDE SEQUENCE</scope>
</reference>
<keyword evidence="1" id="KW-0175">Coiled coil</keyword>
<feature type="compositionally biased region" description="Polar residues" evidence="2">
    <location>
        <begin position="559"/>
        <end position="569"/>
    </location>
</feature>
<protein>
    <submittedName>
        <fullName evidence="3">Uncharacterized protein</fullName>
    </submittedName>
</protein>
<feature type="coiled-coil region" evidence="1">
    <location>
        <begin position="4"/>
        <end position="38"/>
    </location>
</feature>
<organism evidence="3 4">
    <name type="scientific">Tanacetum coccineum</name>
    <dbReference type="NCBI Taxonomy" id="301880"/>
    <lineage>
        <taxon>Eukaryota</taxon>
        <taxon>Viridiplantae</taxon>
        <taxon>Streptophyta</taxon>
        <taxon>Embryophyta</taxon>
        <taxon>Tracheophyta</taxon>
        <taxon>Spermatophyta</taxon>
        <taxon>Magnoliopsida</taxon>
        <taxon>eudicotyledons</taxon>
        <taxon>Gunneridae</taxon>
        <taxon>Pentapetalae</taxon>
        <taxon>asterids</taxon>
        <taxon>campanulids</taxon>
        <taxon>Asterales</taxon>
        <taxon>Asteraceae</taxon>
        <taxon>Asteroideae</taxon>
        <taxon>Anthemideae</taxon>
        <taxon>Anthemidinae</taxon>
        <taxon>Tanacetum</taxon>
    </lineage>
</organism>
<feature type="coiled-coil region" evidence="1">
    <location>
        <begin position="388"/>
        <end position="429"/>
    </location>
</feature>
<evidence type="ECO:0000256" key="1">
    <source>
        <dbReference type="SAM" id="Coils"/>
    </source>
</evidence>
<evidence type="ECO:0000313" key="3">
    <source>
        <dbReference type="EMBL" id="GJT90919.1"/>
    </source>
</evidence>
<feature type="compositionally biased region" description="Basic and acidic residues" evidence="2">
    <location>
        <begin position="194"/>
        <end position="216"/>
    </location>
</feature>
<comment type="caution">
    <text evidence="3">The sequence shown here is derived from an EMBL/GenBank/DDBJ whole genome shotgun (WGS) entry which is preliminary data.</text>
</comment>
<name>A0ABQ5HTP2_9ASTR</name>
<feature type="region of interest" description="Disordered" evidence="2">
    <location>
        <begin position="176"/>
        <end position="216"/>
    </location>
</feature>
<dbReference type="EMBL" id="BQNB010019968">
    <property type="protein sequence ID" value="GJT90919.1"/>
    <property type="molecule type" value="Genomic_DNA"/>
</dbReference>
<feature type="region of interest" description="Disordered" evidence="2">
    <location>
        <begin position="541"/>
        <end position="571"/>
    </location>
</feature>